<evidence type="ECO:0000256" key="1">
    <source>
        <dbReference type="SAM" id="Phobius"/>
    </source>
</evidence>
<comment type="caution">
    <text evidence="2">The sequence shown here is derived from an EMBL/GenBank/DDBJ whole genome shotgun (WGS) entry which is preliminary data.</text>
</comment>
<proteinExistence type="predicted"/>
<dbReference type="Proteomes" id="UP001212498">
    <property type="component" value="Unassembled WGS sequence"/>
</dbReference>
<dbReference type="RefSeq" id="WP_271276427.1">
    <property type="nucleotide sequence ID" value="NZ_BAABFD010000011.1"/>
</dbReference>
<gene>
    <name evidence="2" type="ORF">OUY24_13375</name>
</gene>
<dbReference type="EMBL" id="JAPNUD010000027">
    <property type="protein sequence ID" value="MDA0641614.1"/>
    <property type="molecule type" value="Genomic_DNA"/>
</dbReference>
<evidence type="ECO:0000313" key="2">
    <source>
        <dbReference type="EMBL" id="MDA0641614.1"/>
    </source>
</evidence>
<sequence length="218" mass="22823">MPWAGVVASAAGLLVMIAIAYVMWDRLPEYVATREATATRPGVDVPRIVIAGALPAVLLLVGAVMTVSTIIGGRLRHYVDPTLVASPSSQTRTMNVLFSVLPLLLVTLQAGLLSKAARYDFPLEQAVGVAFGIVLIGLGNVLPKISPARVGSGATGRWALAWQRSQRTGGVALMALGVACVTGSFFFLPVLLVVGSALLVAAVYALMAVLAVMRMRRS</sequence>
<evidence type="ECO:0008006" key="4">
    <source>
        <dbReference type="Google" id="ProtNLM"/>
    </source>
</evidence>
<organism evidence="2 3">
    <name type="scientific">Nonomuraea ferruginea</name>
    <dbReference type="NCBI Taxonomy" id="46174"/>
    <lineage>
        <taxon>Bacteria</taxon>
        <taxon>Bacillati</taxon>
        <taxon>Actinomycetota</taxon>
        <taxon>Actinomycetes</taxon>
        <taxon>Streptosporangiales</taxon>
        <taxon>Streptosporangiaceae</taxon>
        <taxon>Nonomuraea</taxon>
    </lineage>
</organism>
<feature type="transmembrane region" description="Helical" evidence="1">
    <location>
        <begin position="194"/>
        <end position="213"/>
    </location>
</feature>
<reference evidence="2 3" key="1">
    <citation type="submission" date="2022-11" db="EMBL/GenBank/DDBJ databases">
        <title>Nonomuraea corallina sp. nov., a new species of the genus Nonomuraea isolated from sea side sediment in Thai sea.</title>
        <authorList>
            <person name="Ngamcharungchit C."/>
            <person name="Matsumoto A."/>
            <person name="Suriyachadkun C."/>
            <person name="Panbangred W."/>
            <person name="Inahashi Y."/>
            <person name="Intra B."/>
        </authorList>
    </citation>
    <scope>NUCLEOTIDE SEQUENCE [LARGE SCALE GENOMIC DNA]</scope>
    <source>
        <strain evidence="2 3">DSM 43553</strain>
    </source>
</reference>
<accession>A0ABT4SX35</accession>
<protein>
    <recommendedName>
        <fullName evidence="4">SdpI family protein</fullName>
    </recommendedName>
</protein>
<feature type="transmembrane region" description="Helical" evidence="1">
    <location>
        <begin position="48"/>
        <end position="73"/>
    </location>
</feature>
<feature type="transmembrane region" description="Helical" evidence="1">
    <location>
        <begin position="94"/>
        <end position="113"/>
    </location>
</feature>
<keyword evidence="1" id="KW-1133">Transmembrane helix</keyword>
<feature type="transmembrane region" description="Helical" evidence="1">
    <location>
        <begin position="125"/>
        <end position="142"/>
    </location>
</feature>
<keyword evidence="1" id="KW-0812">Transmembrane</keyword>
<feature type="transmembrane region" description="Helical" evidence="1">
    <location>
        <begin position="170"/>
        <end position="188"/>
    </location>
</feature>
<keyword evidence="1" id="KW-0472">Membrane</keyword>
<name>A0ABT4SX35_9ACTN</name>
<evidence type="ECO:0000313" key="3">
    <source>
        <dbReference type="Proteomes" id="UP001212498"/>
    </source>
</evidence>
<keyword evidence="3" id="KW-1185">Reference proteome</keyword>